<accession>A0ABV7FV27</accession>
<dbReference type="PANTHER" id="PTHR43471:SF1">
    <property type="entry name" value="ABC TRANSPORTER PERMEASE PROTEIN NOSY-RELATED"/>
    <property type="match status" value="1"/>
</dbReference>
<proteinExistence type="predicted"/>
<sequence>MTYVAEQLAREWRFMLSQRYVIVLLGCALLVSSFSVITGITEVNQQRQTIERLKQADAIDRKEAQDKHDDAGSLAYYTFHLTYSTPSNLAFAALGERDVYPWKHRIRMLALEGQIYESDAQNPELAQIGKIDFVFVISALSPLIIILLFHDLLASERSSGRYDFVLSTAKSPMALWGARSVVRFVSVFVSLLLPFLLGAIYSGTAIADIVMVSLMCLLYLLFWLALSVFLGRHSSSAPRIASRLIGIWVLLAFVLPVLGDLVINKGVKSPEGGDILLVQREAVNDAWDLPVDTTMQAFLEKHPEYADYKNIQTKGFKWWWYYAFQQVGDQTATPLSKEYREAAMKKQSFATYAAFVSPPMLLQRGMTRLANTDAAAAFAYEAQIREFHQALRLFYYPNLFSSKDFDKSKLESLPQFESVIK</sequence>
<feature type="transmembrane region" description="Helical" evidence="1">
    <location>
        <begin position="243"/>
        <end position="263"/>
    </location>
</feature>
<evidence type="ECO:0000256" key="1">
    <source>
        <dbReference type="SAM" id="Phobius"/>
    </source>
</evidence>
<dbReference type="InterPro" id="IPR021913">
    <property type="entry name" value="DUF3526"/>
</dbReference>
<feature type="transmembrane region" description="Helical" evidence="1">
    <location>
        <begin position="20"/>
        <end position="40"/>
    </location>
</feature>
<evidence type="ECO:0000313" key="3">
    <source>
        <dbReference type="Proteomes" id="UP001595478"/>
    </source>
</evidence>
<dbReference type="RefSeq" id="WP_376920814.1">
    <property type="nucleotide sequence ID" value="NZ_JBHRSW010000029.1"/>
</dbReference>
<feature type="transmembrane region" description="Helical" evidence="1">
    <location>
        <begin position="133"/>
        <end position="153"/>
    </location>
</feature>
<organism evidence="2 3">
    <name type="scientific">Agaribacter flavus</name>
    <dbReference type="NCBI Taxonomy" id="1902781"/>
    <lineage>
        <taxon>Bacteria</taxon>
        <taxon>Pseudomonadati</taxon>
        <taxon>Pseudomonadota</taxon>
        <taxon>Gammaproteobacteria</taxon>
        <taxon>Alteromonadales</taxon>
        <taxon>Alteromonadaceae</taxon>
        <taxon>Agaribacter</taxon>
    </lineage>
</organism>
<dbReference type="EMBL" id="JBHRSW010000029">
    <property type="protein sequence ID" value="MFC3122692.1"/>
    <property type="molecule type" value="Genomic_DNA"/>
</dbReference>
<evidence type="ECO:0000313" key="2">
    <source>
        <dbReference type="EMBL" id="MFC3122692.1"/>
    </source>
</evidence>
<comment type="caution">
    <text evidence="2">The sequence shown here is derived from an EMBL/GenBank/DDBJ whole genome shotgun (WGS) entry which is preliminary data.</text>
</comment>
<dbReference type="Proteomes" id="UP001595478">
    <property type="component" value="Unassembled WGS sequence"/>
</dbReference>
<dbReference type="Pfam" id="PF12040">
    <property type="entry name" value="DUF3526"/>
    <property type="match status" value="1"/>
</dbReference>
<name>A0ABV7FV27_9ALTE</name>
<keyword evidence="1" id="KW-0812">Transmembrane</keyword>
<reference evidence="3" key="1">
    <citation type="journal article" date="2019" name="Int. J. Syst. Evol. Microbiol.">
        <title>The Global Catalogue of Microorganisms (GCM) 10K type strain sequencing project: providing services to taxonomists for standard genome sequencing and annotation.</title>
        <authorList>
            <consortium name="The Broad Institute Genomics Platform"/>
            <consortium name="The Broad Institute Genome Sequencing Center for Infectious Disease"/>
            <person name="Wu L."/>
            <person name="Ma J."/>
        </authorList>
    </citation>
    <scope>NUCLEOTIDE SEQUENCE [LARGE SCALE GENOMIC DNA]</scope>
    <source>
        <strain evidence="3">KCTC 52473</strain>
    </source>
</reference>
<keyword evidence="3" id="KW-1185">Reference proteome</keyword>
<keyword evidence="1" id="KW-1133">Transmembrane helix</keyword>
<feature type="transmembrane region" description="Helical" evidence="1">
    <location>
        <begin position="209"/>
        <end position="231"/>
    </location>
</feature>
<protein>
    <submittedName>
        <fullName evidence="2">DUF3526 domain-containing protein</fullName>
    </submittedName>
</protein>
<keyword evidence="1" id="KW-0472">Membrane</keyword>
<dbReference type="PANTHER" id="PTHR43471">
    <property type="entry name" value="ABC TRANSPORTER PERMEASE"/>
    <property type="match status" value="1"/>
</dbReference>
<gene>
    <name evidence="2" type="ORF">ACFOHL_13795</name>
</gene>
<feature type="transmembrane region" description="Helical" evidence="1">
    <location>
        <begin position="181"/>
        <end position="203"/>
    </location>
</feature>